<organism evidence="2 3">
    <name type="scientific">Roseimaritima ulvae</name>
    <dbReference type="NCBI Taxonomy" id="980254"/>
    <lineage>
        <taxon>Bacteria</taxon>
        <taxon>Pseudomonadati</taxon>
        <taxon>Planctomycetota</taxon>
        <taxon>Planctomycetia</taxon>
        <taxon>Pirellulales</taxon>
        <taxon>Pirellulaceae</taxon>
        <taxon>Roseimaritima</taxon>
    </lineage>
</organism>
<evidence type="ECO:0000313" key="3">
    <source>
        <dbReference type="Proteomes" id="UP000325286"/>
    </source>
</evidence>
<accession>A0A5B9QQL4</accession>
<protein>
    <recommendedName>
        <fullName evidence="4">Secreted protein</fullName>
    </recommendedName>
</protein>
<proteinExistence type="predicted"/>
<gene>
    <name evidence="2" type="ORF">UC8_17930</name>
</gene>
<dbReference type="AlphaFoldDB" id="A0A5B9QQL4"/>
<feature type="signal peptide" evidence="1">
    <location>
        <begin position="1"/>
        <end position="30"/>
    </location>
</feature>
<dbReference type="Proteomes" id="UP000325286">
    <property type="component" value="Chromosome"/>
</dbReference>
<evidence type="ECO:0000313" key="2">
    <source>
        <dbReference type="EMBL" id="QEG39795.1"/>
    </source>
</evidence>
<dbReference type="KEGG" id="rul:UC8_17930"/>
<keyword evidence="3" id="KW-1185">Reference proteome</keyword>
<evidence type="ECO:0008006" key="4">
    <source>
        <dbReference type="Google" id="ProtNLM"/>
    </source>
</evidence>
<sequence length="261" mass="28833" precursor="true">MEGFLPMCKPIPIVCLSLSALAVQMGVASAQTSNLQPTNDGSGFYSDPATGNIYRRVQRTIEKPVSEVQTQVRQRTIYRPQVVTQMRSQHRTIYSPTVQYELQAQWYNRWNPFVQPSLGYAYVPRTRWEARSETIQQPVTSTQWVAEKQTDAVPTQVTRMQRDSVVQYELVQGRAAQSTADNAVIARLQPYQPTTQIAAATAAPTIPASSPVGGIAAIRSDPPNRSPVQTGMQPSVLQPGIAPPPISTVNVAQTPIMTWLR</sequence>
<dbReference type="EMBL" id="CP042914">
    <property type="protein sequence ID" value="QEG39795.1"/>
    <property type="molecule type" value="Genomic_DNA"/>
</dbReference>
<name>A0A5B9QQL4_9BACT</name>
<feature type="chain" id="PRO_5022916595" description="Secreted protein" evidence="1">
    <location>
        <begin position="31"/>
        <end position="261"/>
    </location>
</feature>
<reference evidence="2 3" key="1">
    <citation type="submission" date="2019-08" db="EMBL/GenBank/DDBJ databases">
        <title>Deep-cultivation of Planctomycetes and their phenomic and genomic characterization uncovers novel biology.</title>
        <authorList>
            <person name="Wiegand S."/>
            <person name="Jogler M."/>
            <person name="Boedeker C."/>
            <person name="Pinto D."/>
            <person name="Vollmers J."/>
            <person name="Rivas-Marin E."/>
            <person name="Kohn T."/>
            <person name="Peeters S.H."/>
            <person name="Heuer A."/>
            <person name="Rast P."/>
            <person name="Oberbeckmann S."/>
            <person name="Bunk B."/>
            <person name="Jeske O."/>
            <person name="Meyerdierks A."/>
            <person name="Storesund J.E."/>
            <person name="Kallscheuer N."/>
            <person name="Luecker S."/>
            <person name="Lage O.M."/>
            <person name="Pohl T."/>
            <person name="Merkel B.J."/>
            <person name="Hornburger P."/>
            <person name="Mueller R.-W."/>
            <person name="Bruemmer F."/>
            <person name="Labrenz M."/>
            <person name="Spormann A.M."/>
            <person name="Op den Camp H."/>
            <person name="Overmann J."/>
            <person name="Amann R."/>
            <person name="Jetten M.S.M."/>
            <person name="Mascher T."/>
            <person name="Medema M.H."/>
            <person name="Devos D.P."/>
            <person name="Kaster A.-K."/>
            <person name="Ovreas L."/>
            <person name="Rohde M."/>
            <person name="Galperin M.Y."/>
            <person name="Jogler C."/>
        </authorList>
    </citation>
    <scope>NUCLEOTIDE SEQUENCE [LARGE SCALE GENOMIC DNA]</scope>
    <source>
        <strain evidence="2 3">UC8</strain>
    </source>
</reference>
<evidence type="ECO:0000256" key="1">
    <source>
        <dbReference type="SAM" id="SignalP"/>
    </source>
</evidence>
<keyword evidence="1" id="KW-0732">Signal</keyword>